<feature type="domain" description="C2H2-type" evidence="12">
    <location>
        <begin position="359"/>
        <end position="386"/>
    </location>
</feature>
<dbReference type="SMART" id="SM00355">
    <property type="entry name" value="ZnF_C2H2"/>
    <property type="match status" value="1"/>
</dbReference>
<organism evidence="13 14">
    <name type="scientific">Xylona heveae (strain CBS 132557 / TC161)</name>
    <dbReference type="NCBI Taxonomy" id="1328760"/>
    <lineage>
        <taxon>Eukaryota</taxon>
        <taxon>Fungi</taxon>
        <taxon>Dikarya</taxon>
        <taxon>Ascomycota</taxon>
        <taxon>Pezizomycotina</taxon>
        <taxon>Xylonomycetes</taxon>
        <taxon>Xylonales</taxon>
        <taxon>Xylonaceae</taxon>
        <taxon>Xylona</taxon>
    </lineage>
</organism>
<proteinExistence type="predicted"/>
<dbReference type="OMA" id="PYAPKHQ"/>
<keyword evidence="8" id="KW-0804">Transcription</keyword>
<name>A0A165FFY3_XYLHT</name>
<feature type="compositionally biased region" description="Pro residues" evidence="11">
    <location>
        <begin position="160"/>
        <end position="173"/>
    </location>
</feature>
<evidence type="ECO:0000256" key="3">
    <source>
        <dbReference type="ARBA" id="ARBA00022737"/>
    </source>
</evidence>
<dbReference type="OrthoDB" id="8922241at2759"/>
<dbReference type="AlphaFoldDB" id="A0A165FFY3"/>
<reference evidence="13 14" key="1">
    <citation type="journal article" date="2016" name="Fungal Biol.">
        <title>The genome of Xylona heveae provides a window into fungal endophytism.</title>
        <authorList>
            <person name="Gazis R."/>
            <person name="Kuo A."/>
            <person name="Riley R."/>
            <person name="LaButti K."/>
            <person name="Lipzen A."/>
            <person name="Lin J."/>
            <person name="Amirebrahimi M."/>
            <person name="Hesse C.N."/>
            <person name="Spatafora J.W."/>
            <person name="Henrissat B."/>
            <person name="Hainaut M."/>
            <person name="Grigoriev I.V."/>
            <person name="Hibbett D.S."/>
        </authorList>
    </citation>
    <scope>NUCLEOTIDE SEQUENCE [LARGE SCALE GENOMIC DNA]</scope>
    <source>
        <strain evidence="13 14">TC161</strain>
    </source>
</reference>
<gene>
    <name evidence="13" type="ORF">L228DRAFT_249767</name>
</gene>
<keyword evidence="6" id="KW-0805">Transcription regulation</keyword>
<dbReference type="InterPro" id="IPR013087">
    <property type="entry name" value="Znf_C2H2_type"/>
</dbReference>
<evidence type="ECO:0000259" key="12">
    <source>
        <dbReference type="PROSITE" id="PS50157"/>
    </source>
</evidence>
<evidence type="ECO:0000313" key="14">
    <source>
        <dbReference type="Proteomes" id="UP000076632"/>
    </source>
</evidence>
<evidence type="ECO:0000313" key="13">
    <source>
        <dbReference type="EMBL" id="KZF20930.1"/>
    </source>
</evidence>
<keyword evidence="7" id="KW-0238">DNA-binding</keyword>
<feature type="compositionally biased region" description="Polar residues" evidence="11">
    <location>
        <begin position="60"/>
        <end position="69"/>
    </location>
</feature>
<dbReference type="InterPro" id="IPR050331">
    <property type="entry name" value="Zinc_finger"/>
</dbReference>
<dbReference type="PROSITE" id="PS00028">
    <property type="entry name" value="ZINC_FINGER_C2H2_1"/>
    <property type="match status" value="1"/>
</dbReference>
<evidence type="ECO:0000256" key="7">
    <source>
        <dbReference type="ARBA" id="ARBA00023125"/>
    </source>
</evidence>
<evidence type="ECO:0000256" key="4">
    <source>
        <dbReference type="ARBA" id="ARBA00022771"/>
    </source>
</evidence>
<dbReference type="GO" id="GO:0005634">
    <property type="term" value="C:nucleus"/>
    <property type="evidence" value="ECO:0007669"/>
    <property type="project" value="UniProtKB-SubCell"/>
</dbReference>
<keyword evidence="3" id="KW-0677">Repeat</keyword>
<dbReference type="GeneID" id="28898296"/>
<feature type="region of interest" description="Disordered" evidence="11">
    <location>
        <begin position="134"/>
        <end position="179"/>
    </location>
</feature>
<keyword evidence="14" id="KW-1185">Reference proteome</keyword>
<dbReference type="EMBL" id="KV407462">
    <property type="protein sequence ID" value="KZF20930.1"/>
    <property type="molecule type" value="Genomic_DNA"/>
</dbReference>
<evidence type="ECO:0000256" key="5">
    <source>
        <dbReference type="ARBA" id="ARBA00022833"/>
    </source>
</evidence>
<dbReference type="GO" id="GO:0003677">
    <property type="term" value="F:DNA binding"/>
    <property type="evidence" value="ECO:0007669"/>
    <property type="project" value="UniProtKB-KW"/>
</dbReference>
<keyword evidence="4 10" id="KW-0863">Zinc-finger</keyword>
<feature type="compositionally biased region" description="Low complexity" evidence="11">
    <location>
        <begin position="77"/>
        <end position="92"/>
    </location>
</feature>
<accession>A0A165FFY3</accession>
<dbReference type="GO" id="GO:0010468">
    <property type="term" value="P:regulation of gene expression"/>
    <property type="evidence" value="ECO:0007669"/>
    <property type="project" value="TreeGrafter"/>
</dbReference>
<feature type="compositionally biased region" description="Polar residues" evidence="11">
    <location>
        <begin position="232"/>
        <end position="259"/>
    </location>
</feature>
<feature type="region of interest" description="Disordered" evidence="11">
    <location>
        <begin position="1"/>
        <end position="20"/>
    </location>
</feature>
<evidence type="ECO:0000256" key="11">
    <source>
        <dbReference type="SAM" id="MobiDB-lite"/>
    </source>
</evidence>
<dbReference type="PANTHER" id="PTHR16515:SF58">
    <property type="entry name" value="ZINC FINGER PROTEIN 22"/>
    <property type="match status" value="1"/>
</dbReference>
<feature type="compositionally biased region" description="Polar residues" evidence="11">
    <location>
        <begin position="141"/>
        <end position="152"/>
    </location>
</feature>
<keyword evidence="9" id="KW-0539">Nucleus</keyword>
<dbReference type="Gene3D" id="3.30.160.60">
    <property type="entry name" value="Classic Zinc Finger"/>
    <property type="match status" value="2"/>
</dbReference>
<dbReference type="Proteomes" id="UP000076632">
    <property type="component" value="Unassembled WGS sequence"/>
</dbReference>
<feature type="region of interest" description="Disordered" evidence="11">
    <location>
        <begin position="199"/>
        <end position="273"/>
    </location>
</feature>
<dbReference type="Pfam" id="PF00096">
    <property type="entry name" value="zf-C2H2"/>
    <property type="match status" value="1"/>
</dbReference>
<dbReference type="RefSeq" id="XP_018186485.1">
    <property type="nucleotide sequence ID" value="XM_018333159.1"/>
</dbReference>
<evidence type="ECO:0000256" key="10">
    <source>
        <dbReference type="PROSITE-ProRule" id="PRU00042"/>
    </source>
</evidence>
<feature type="region of interest" description="Disordered" evidence="11">
    <location>
        <begin position="60"/>
        <end position="92"/>
    </location>
</feature>
<dbReference type="PANTHER" id="PTHR16515">
    <property type="entry name" value="PR DOMAIN ZINC FINGER PROTEIN"/>
    <property type="match status" value="1"/>
</dbReference>
<evidence type="ECO:0000256" key="9">
    <source>
        <dbReference type="ARBA" id="ARBA00023242"/>
    </source>
</evidence>
<evidence type="ECO:0000256" key="6">
    <source>
        <dbReference type="ARBA" id="ARBA00023015"/>
    </source>
</evidence>
<evidence type="ECO:0000256" key="1">
    <source>
        <dbReference type="ARBA" id="ARBA00004123"/>
    </source>
</evidence>
<dbReference type="STRING" id="1328760.A0A165FFY3"/>
<dbReference type="PROSITE" id="PS50157">
    <property type="entry name" value="ZINC_FINGER_C2H2_2"/>
    <property type="match status" value="1"/>
</dbReference>
<evidence type="ECO:0000256" key="8">
    <source>
        <dbReference type="ARBA" id="ARBA00023163"/>
    </source>
</evidence>
<comment type="subcellular location">
    <subcellularLocation>
        <location evidence="1">Nucleus</location>
    </subcellularLocation>
</comment>
<dbReference type="SUPFAM" id="SSF57667">
    <property type="entry name" value="beta-beta-alpha zinc fingers"/>
    <property type="match status" value="1"/>
</dbReference>
<dbReference type="FunFam" id="3.30.160.60:FF:000100">
    <property type="entry name" value="Zinc finger 45-like"/>
    <property type="match status" value="1"/>
</dbReference>
<protein>
    <recommendedName>
        <fullName evidence="12">C2H2-type domain-containing protein</fullName>
    </recommendedName>
</protein>
<evidence type="ECO:0000256" key="2">
    <source>
        <dbReference type="ARBA" id="ARBA00022723"/>
    </source>
</evidence>
<keyword evidence="5" id="KW-0862">Zinc</keyword>
<sequence length="423" mass="43917">MSSATDPMGAPSSFAARRSAASNLPAFELPPPSLSAIQQKFPSFTTVNVPQPSPVNANVNSVGNLLTPPSQAPGDALSPVSSGLHSGSSGSTQGLPAYSPGAIWAAASQGAAAPYTLGSTPTYGTPNVMNPLLPPRGMFSPSFNSLTRNNTNSPSAADALPPPPYELSLPPFPTSASMSAPGALPALAVQQQAMALLSAQAPTSTAGSQPSPIPASDPYHAQRQPPTPSYYGGSQSSSTPHQSQYAGFSAPSPSQQNPLNARHPSSRLSPPGVTQAPMLQAAANPQLNHYPRALSAYSLPAMPGPVMSNMHSPGGQMALIGSMANGLLTGYHGPHAAGISQLYGAHAQPPPQPSNDRPFRCDQCPQSFNRNHDLKRHKRIHLAVKPFPCGHCEKSFSRKDALKVSLNRETGIVVQKFGMLISK</sequence>
<dbReference type="InParanoid" id="A0A165FFY3"/>
<dbReference type="InterPro" id="IPR036236">
    <property type="entry name" value="Znf_C2H2_sf"/>
</dbReference>
<dbReference type="GO" id="GO:0008270">
    <property type="term" value="F:zinc ion binding"/>
    <property type="evidence" value="ECO:0007669"/>
    <property type="project" value="UniProtKB-KW"/>
</dbReference>
<dbReference type="FunFam" id="3.30.160.60:FF:000646">
    <property type="entry name" value="Myeloid zinc finger 1"/>
    <property type="match status" value="1"/>
</dbReference>
<keyword evidence="2" id="KW-0479">Metal-binding</keyword>